<organism evidence="1">
    <name type="scientific">Rhizophora mucronata</name>
    <name type="common">Asiatic mangrove</name>
    <dbReference type="NCBI Taxonomy" id="61149"/>
    <lineage>
        <taxon>Eukaryota</taxon>
        <taxon>Viridiplantae</taxon>
        <taxon>Streptophyta</taxon>
        <taxon>Embryophyta</taxon>
        <taxon>Tracheophyta</taxon>
        <taxon>Spermatophyta</taxon>
        <taxon>Magnoliopsida</taxon>
        <taxon>eudicotyledons</taxon>
        <taxon>Gunneridae</taxon>
        <taxon>Pentapetalae</taxon>
        <taxon>rosids</taxon>
        <taxon>fabids</taxon>
        <taxon>Malpighiales</taxon>
        <taxon>Rhizophoraceae</taxon>
        <taxon>Rhizophora</taxon>
    </lineage>
</organism>
<accession>A0A2P2JTZ7</accession>
<dbReference type="EMBL" id="GGEC01016438">
    <property type="protein sequence ID" value="MBW96921.1"/>
    <property type="molecule type" value="Transcribed_RNA"/>
</dbReference>
<name>A0A2P2JTZ7_RHIMU</name>
<evidence type="ECO:0000313" key="1">
    <source>
        <dbReference type="EMBL" id="MBW96921.1"/>
    </source>
</evidence>
<reference evidence="1" key="1">
    <citation type="submission" date="2018-02" db="EMBL/GenBank/DDBJ databases">
        <title>Rhizophora mucronata_Transcriptome.</title>
        <authorList>
            <person name="Meera S.P."/>
            <person name="Sreeshan A."/>
            <person name="Augustine A."/>
        </authorList>
    </citation>
    <scope>NUCLEOTIDE SEQUENCE</scope>
    <source>
        <tissue evidence="1">Leaf</tissue>
    </source>
</reference>
<protein>
    <submittedName>
        <fullName evidence="1">Uncharacterized protein</fullName>
    </submittedName>
</protein>
<proteinExistence type="predicted"/>
<dbReference type="AlphaFoldDB" id="A0A2P2JTZ7"/>
<sequence length="16" mass="1826">MVLAGQCVMKHVLRKL</sequence>